<dbReference type="GO" id="GO:0005886">
    <property type="term" value="C:plasma membrane"/>
    <property type="evidence" value="ECO:0007669"/>
    <property type="project" value="UniProtKB-SubCell"/>
</dbReference>
<dbReference type="PIRSF" id="PIRSF002888">
    <property type="entry name" value="FliM"/>
    <property type="match status" value="1"/>
</dbReference>
<evidence type="ECO:0000256" key="8">
    <source>
        <dbReference type="ARBA" id="ARBA00023143"/>
    </source>
</evidence>
<evidence type="ECO:0000256" key="5">
    <source>
        <dbReference type="ARBA" id="ARBA00022519"/>
    </source>
</evidence>
<dbReference type="PANTHER" id="PTHR30034">
    <property type="entry name" value="FLAGELLAR MOTOR SWITCH PROTEIN FLIM"/>
    <property type="match status" value="1"/>
</dbReference>
<evidence type="ECO:0000313" key="13">
    <source>
        <dbReference type="EMBL" id="EMR11970.1"/>
    </source>
</evidence>
<accession>M7PDJ8</accession>
<protein>
    <recommendedName>
        <fullName evidence="2 10">Flagellar motor switch protein FliM</fullName>
    </recommendedName>
</protein>
<keyword evidence="3 11" id="KW-1003">Cell membrane</keyword>
<evidence type="ECO:0000256" key="2">
    <source>
        <dbReference type="ARBA" id="ARBA00021898"/>
    </source>
</evidence>
<dbReference type="AlphaFoldDB" id="M7PDJ8"/>
<keyword evidence="6 11" id="KW-0283">Flagellar rotation</keyword>
<dbReference type="InterPro" id="IPR001543">
    <property type="entry name" value="FliN-like_C"/>
</dbReference>
<dbReference type="InterPro" id="IPR036429">
    <property type="entry name" value="SpoA-like_sf"/>
</dbReference>
<keyword evidence="8 11" id="KW-0975">Bacterial flagellum</keyword>
<dbReference type="OrthoDB" id="9806941at2"/>
<dbReference type="SUPFAM" id="SSF101801">
    <property type="entry name" value="Surface presentation of antigens (SPOA)"/>
    <property type="match status" value="1"/>
</dbReference>
<dbReference type="GO" id="GO:0003774">
    <property type="term" value="F:cytoskeletal motor activity"/>
    <property type="evidence" value="ECO:0007669"/>
    <property type="project" value="InterPro"/>
</dbReference>
<evidence type="ECO:0000256" key="3">
    <source>
        <dbReference type="ARBA" id="ARBA00022475"/>
    </source>
</evidence>
<evidence type="ECO:0000256" key="7">
    <source>
        <dbReference type="ARBA" id="ARBA00023136"/>
    </source>
</evidence>
<dbReference type="Gene3D" id="2.30.330.10">
    <property type="entry name" value="SpoA-like"/>
    <property type="match status" value="1"/>
</dbReference>
<dbReference type="Gene3D" id="3.40.1550.10">
    <property type="entry name" value="CheC-like"/>
    <property type="match status" value="1"/>
</dbReference>
<dbReference type="eggNOG" id="COG1868">
    <property type="taxonomic scope" value="Bacteria"/>
</dbReference>
<dbReference type="GO" id="GO:0009425">
    <property type="term" value="C:bacterial-type flagellum basal body"/>
    <property type="evidence" value="ECO:0007669"/>
    <property type="project" value="UniProtKB-SubCell"/>
</dbReference>
<evidence type="ECO:0000256" key="11">
    <source>
        <dbReference type="PIRNR" id="PIRNR002888"/>
    </source>
</evidence>
<dbReference type="Pfam" id="PF01052">
    <property type="entry name" value="FliMN_C"/>
    <property type="match status" value="1"/>
</dbReference>
<dbReference type="GO" id="GO:0071978">
    <property type="term" value="P:bacterial-type flagellum-dependent swarming motility"/>
    <property type="evidence" value="ECO:0007669"/>
    <property type="project" value="TreeGrafter"/>
</dbReference>
<evidence type="ECO:0000313" key="14">
    <source>
        <dbReference type="Proteomes" id="UP000012019"/>
    </source>
</evidence>
<dbReference type="Pfam" id="PF02154">
    <property type="entry name" value="FliM"/>
    <property type="match status" value="1"/>
</dbReference>
<evidence type="ECO:0000259" key="12">
    <source>
        <dbReference type="Pfam" id="PF01052"/>
    </source>
</evidence>
<dbReference type="CDD" id="cd17908">
    <property type="entry name" value="FliM"/>
    <property type="match status" value="1"/>
</dbReference>
<name>M7PDJ8_9GAMM</name>
<dbReference type="STRING" id="1286106.MPL1_12778"/>
<evidence type="ECO:0000256" key="10">
    <source>
        <dbReference type="NCBIfam" id="TIGR01397"/>
    </source>
</evidence>
<evidence type="ECO:0000256" key="4">
    <source>
        <dbReference type="ARBA" id="ARBA00022500"/>
    </source>
</evidence>
<feature type="domain" description="Flagellar motor switch protein FliN-like C-terminal" evidence="12">
    <location>
        <begin position="253"/>
        <end position="322"/>
    </location>
</feature>
<dbReference type="PANTHER" id="PTHR30034:SF3">
    <property type="entry name" value="FLAGELLAR MOTOR SWITCH PROTEIN FLIM"/>
    <property type="match status" value="1"/>
</dbReference>
<keyword evidence="13" id="KW-0969">Cilium</keyword>
<comment type="caution">
    <text evidence="13">The sequence shown here is derived from an EMBL/GenBank/DDBJ whole genome shotgun (WGS) entry which is preliminary data.</text>
</comment>
<keyword evidence="5 11" id="KW-0997">Cell inner membrane</keyword>
<gene>
    <name evidence="13" type="ORF">MPL1_12778</name>
</gene>
<dbReference type="Proteomes" id="UP000012019">
    <property type="component" value="Unassembled WGS sequence"/>
</dbReference>
<dbReference type="GO" id="GO:0050918">
    <property type="term" value="P:positive chemotaxis"/>
    <property type="evidence" value="ECO:0007669"/>
    <property type="project" value="TreeGrafter"/>
</dbReference>
<dbReference type="NCBIfam" id="TIGR01397">
    <property type="entry name" value="fliM_switch"/>
    <property type="match status" value="1"/>
</dbReference>
<organism evidence="13 14">
    <name type="scientific">Methylophaga lonarensis MPL</name>
    <dbReference type="NCBI Taxonomy" id="1286106"/>
    <lineage>
        <taxon>Bacteria</taxon>
        <taxon>Pseudomonadati</taxon>
        <taxon>Pseudomonadota</taxon>
        <taxon>Gammaproteobacteria</taxon>
        <taxon>Thiotrichales</taxon>
        <taxon>Piscirickettsiaceae</taxon>
        <taxon>Methylophaga</taxon>
    </lineage>
</organism>
<proteinExistence type="inferred from homology"/>
<dbReference type="InterPro" id="IPR001689">
    <property type="entry name" value="Flag_FliM"/>
</dbReference>
<keyword evidence="14" id="KW-1185">Reference proteome</keyword>
<dbReference type="PRINTS" id="PR00955">
    <property type="entry name" value="FLGMOTORFLIM"/>
</dbReference>
<dbReference type="RefSeq" id="WP_009727496.1">
    <property type="nucleotide sequence ID" value="NZ_APHR01000079.1"/>
</dbReference>
<sequence length="341" mass="38553">MAVHDILSQDEVDALLNGLGDGELETKEQSTTDNSAPRQYDFGNEERIIRGRMPTLEMINERFGRYLRINLFNMLRRSAEISVGGVQVMKFSEYVHTLFVPTSLNLIHLHPLRGTGLVVFEPKLVFTLLDNYFGGEGRFQARIEGREFTATELRVIHMVLQLCFRDLTEAWSPVMPVNFEFVSHEVNPQFANIVSPSEVVVISTFHIELDGGGGALHVTLPYSMLEPIRELLDTGLQSDRSADDGRWGRSMREEIMQADVEMSAVLAEKQLTLRQVRDLKVGDIIPIDMPKNVTAMVEKVPMFRATFGEHNDKAALKIVSVIEHPKDTTPNYQLKAKAKKQ</sequence>
<comment type="function">
    <text evidence="9 11">FliM is one of three proteins (FliG, FliN, FliM) that forms the rotor-mounted switch complex (C ring), located at the base of the basal body. This complex interacts with the CheY and CheZ chemotaxis proteins, in addition to contacting components of the motor that determine the direction of flagellar rotation.</text>
</comment>
<comment type="subcellular location">
    <subcellularLocation>
        <location evidence="11">Cell inner membrane</location>
        <topology evidence="11">Peripheral membrane protein</topology>
    </subcellularLocation>
    <subcellularLocation>
        <location evidence="11">Bacterial flagellum basal body</location>
    </subcellularLocation>
</comment>
<dbReference type="SUPFAM" id="SSF103039">
    <property type="entry name" value="CheC-like"/>
    <property type="match status" value="1"/>
</dbReference>
<dbReference type="InterPro" id="IPR028976">
    <property type="entry name" value="CheC-like_sf"/>
</dbReference>
<keyword evidence="13" id="KW-0282">Flagellum</keyword>
<keyword evidence="13" id="KW-0966">Cell projection</keyword>
<dbReference type="PATRIC" id="fig|1286106.3.peg.2550"/>
<keyword evidence="4 11" id="KW-0145">Chemotaxis</keyword>
<dbReference type="EMBL" id="APHR01000079">
    <property type="protein sequence ID" value="EMR11970.1"/>
    <property type="molecule type" value="Genomic_DNA"/>
</dbReference>
<reference evidence="13 14" key="1">
    <citation type="journal article" date="2013" name="Genome Announc.">
        <title>Draft Genome Sequence of Methylophaga lonarensis MPLT, a Haloalkaliphilic (Non-Methane-Utilizing) Methylotroph.</title>
        <authorList>
            <person name="Shetty S.A."/>
            <person name="Marathe N.P."/>
            <person name="Munot H."/>
            <person name="Antony C.P."/>
            <person name="Dhotre D.P."/>
            <person name="Murrell J.C."/>
            <person name="Shouche Y.S."/>
        </authorList>
    </citation>
    <scope>NUCLEOTIDE SEQUENCE [LARGE SCALE GENOMIC DNA]</scope>
    <source>
        <strain evidence="13 14">MPL</strain>
    </source>
</reference>
<evidence type="ECO:0000256" key="6">
    <source>
        <dbReference type="ARBA" id="ARBA00022779"/>
    </source>
</evidence>
<evidence type="ECO:0000256" key="1">
    <source>
        <dbReference type="ARBA" id="ARBA00011049"/>
    </source>
</evidence>
<evidence type="ECO:0000256" key="9">
    <source>
        <dbReference type="ARBA" id="ARBA00025044"/>
    </source>
</evidence>
<comment type="similarity">
    <text evidence="1 11">Belongs to the FliM family.</text>
</comment>
<keyword evidence="7 11" id="KW-0472">Membrane</keyword>